<dbReference type="EMBL" id="CAJJDM010000004">
    <property type="protein sequence ID" value="CAD8044522.1"/>
    <property type="molecule type" value="Genomic_DNA"/>
</dbReference>
<protein>
    <recommendedName>
        <fullName evidence="4">Transmembrane protein</fullName>
    </recommendedName>
</protein>
<name>A0A8S1JPT8_PARPR</name>
<feature type="transmembrane region" description="Helical" evidence="1">
    <location>
        <begin position="189"/>
        <end position="209"/>
    </location>
</feature>
<keyword evidence="1" id="KW-1133">Transmembrane helix</keyword>
<evidence type="ECO:0008006" key="4">
    <source>
        <dbReference type="Google" id="ProtNLM"/>
    </source>
</evidence>
<evidence type="ECO:0000256" key="1">
    <source>
        <dbReference type="SAM" id="Phobius"/>
    </source>
</evidence>
<proteinExistence type="predicted"/>
<feature type="transmembrane region" description="Helical" evidence="1">
    <location>
        <begin position="153"/>
        <end position="177"/>
    </location>
</feature>
<dbReference type="Proteomes" id="UP000688137">
    <property type="component" value="Unassembled WGS sequence"/>
</dbReference>
<comment type="caution">
    <text evidence="2">The sequence shown here is derived from an EMBL/GenBank/DDBJ whole genome shotgun (WGS) entry which is preliminary data.</text>
</comment>
<feature type="transmembrane region" description="Helical" evidence="1">
    <location>
        <begin position="331"/>
        <end position="353"/>
    </location>
</feature>
<organism evidence="2 3">
    <name type="scientific">Paramecium primaurelia</name>
    <dbReference type="NCBI Taxonomy" id="5886"/>
    <lineage>
        <taxon>Eukaryota</taxon>
        <taxon>Sar</taxon>
        <taxon>Alveolata</taxon>
        <taxon>Ciliophora</taxon>
        <taxon>Intramacronucleata</taxon>
        <taxon>Oligohymenophorea</taxon>
        <taxon>Peniculida</taxon>
        <taxon>Parameciidae</taxon>
        <taxon>Paramecium</taxon>
    </lineage>
</organism>
<keyword evidence="3" id="KW-1185">Reference proteome</keyword>
<keyword evidence="1" id="KW-0812">Transmembrane</keyword>
<reference evidence="2" key="1">
    <citation type="submission" date="2021-01" db="EMBL/GenBank/DDBJ databases">
        <authorList>
            <consortium name="Genoscope - CEA"/>
            <person name="William W."/>
        </authorList>
    </citation>
    <scope>NUCLEOTIDE SEQUENCE</scope>
</reference>
<feature type="transmembrane region" description="Helical" evidence="1">
    <location>
        <begin position="91"/>
        <end position="113"/>
    </location>
</feature>
<dbReference type="AlphaFoldDB" id="A0A8S1JPT8"/>
<accession>A0A8S1JPT8</accession>
<dbReference type="PANTHER" id="PTHR38934:SF6">
    <property type="entry name" value="CHROMOSOME UNDETERMINED SCAFFOLD_176, WHOLE GENOME SHOTGUN SEQUENCE"/>
    <property type="match status" value="1"/>
</dbReference>
<sequence length="384" mass="44845">MIALSTLCVLTGSFEMFWNLMDLLQYLSYIKYVNIQFPTNLNIYFEVFKLISIQPIMNATGISAIFSLLDGNENQFVQTSEKFLTDDINGYFYTNFQSSIFCFVGLYLGYFFAKFMTKILYRIGPYHISLSGYYAGKVIYVIRNLLRLSKQEFYYNGILRMVMSNYYDISFSVFIQLINFNTTSVILSINSYAALLVFCLQMGFFAYMFTKQISFSKERTVQKKEQFSALFDGISESQNIWVTQYNTILLFKKQIFIFLIVYMEYNGTLQALVIAFSQTIFLIYVFKLKPLSNIYEYYKILVADSFLAFNTLLFLVYAYRSQLNLSVDDYLLIGWFHIASFSLILVFSLLCDLKQQATHIYKKIVALIINKVPEQNQGATVIFY</sequence>
<feature type="transmembrane region" description="Helical" evidence="1">
    <location>
        <begin position="298"/>
        <end position="319"/>
    </location>
</feature>
<dbReference type="PANTHER" id="PTHR38934">
    <property type="entry name" value="HYPHALLY REGULATED CELL WALL PROTEIN 1"/>
    <property type="match status" value="1"/>
</dbReference>
<gene>
    <name evidence="2" type="ORF">PPRIM_AZ9-3.1.T0080086</name>
</gene>
<evidence type="ECO:0000313" key="2">
    <source>
        <dbReference type="EMBL" id="CAD8044522.1"/>
    </source>
</evidence>
<evidence type="ECO:0000313" key="3">
    <source>
        <dbReference type="Proteomes" id="UP000688137"/>
    </source>
</evidence>
<keyword evidence="1" id="KW-0472">Membrane</keyword>